<reference evidence="4" key="1">
    <citation type="submission" date="2017-09" db="EMBL/GenBank/DDBJ databases">
        <authorList>
            <person name="Zhang Y."/>
            <person name="Huang X."/>
            <person name="Liu J."/>
            <person name="Lu L."/>
            <person name="Peng K."/>
        </authorList>
    </citation>
    <scope>NUCLEOTIDE SEQUENCE [LARGE SCALE GENOMIC DNA]</scope>
    <source>
        <strain evidence="4">S-XJ-1</strain>
    </source>
</reference>
<evidence type="ECO:0000259" key="2">
    <source>
        <dbReference type="Pfam" id="PF02470"/>
    </source>
</evidence>
<dbReference type="InterPro" id="IPR003399">
    <property type="entry name" value="Mce/MlaD"/>
</dbReference>
<evidence type="ECO:0000313" key="4">
    <source>
        <dbReference type="Proteomes" id="UP000218810"/>
    </source>
</evidence>
<evidence type="ECO:0000313" key="3">
    <source>
        <dbReference type="EMBL" id="PAY24034.1"/>
    </source>
</evidence>
<name>A0A2A2WSS8_9ACTN</name>
<organism evidence="3 4">
    <name type="scientific">Dietzia natronolimnaea</name>
    <dbReference type="NCBI Taxonomy" id="161920"/>
    <lineage>
        <taxon>Bacteria</taxon>
        <taxon>Bacillati</taxon>
        <taxon>Actinomycetota</taxon>
        <taxon>Actinomycetes</taxon>
        <taxon>Mycobacteriales</taxon>
        <taxon>Dietziaceae</taxon>
        <taxon>Dietzia</taxon>
    </lineage>
</organism>
<keyword evidence="4" id="KW-1185">Reference proteome</keyword>
<dbReference type="Pfam" id="PF02470">
    <property type="entry name" value="MlaD"/>
    <property type="match status" value="1"/>
</dbReference>
<dbReference type="InterPro" id="IPR005693">
    <property type="entry name" value="Mce"/>
</dbReference>
<dbReference type="EMBL" id="NTGA01000011">
    <property type="protein sequence ID" value="PAY24034.1"/>
    <property type="molecule type" value="Genomic_DNA"/>
</dbReference>
<dbReference type="PROSITE" id="PS51257">
    <property type="entry name" value="PROKAR_LIPOPROTEIN"/>
    <property type="match status" value="1"/>
</dbReference>
<dbReference type="GO" id="GO:0005576">
    <property type="term" value="C:extracellular region"/>
    <property type="evidence" value="ECO:0007669"/>
    <property type="project" value="TreeGrafter"/>
</dbReference>
<accession>A0A2A2WSS8</accession>
<dbReference type="InterPro" id="IPR052336">
    <property type="entry name" value="MlaD_Phospholipid_Transporter"/>
</dbReference>
<sequence length="341" mass="35170">MTGRRAVGAALLVVSTTTMSGCDWKGPNSLPLPGTAGGGPDGYSVTVQLADVTTLDRNARVRVGDVTVGRIADIRLGPGFAEVTVDPDGEVRLPRNATARVGQSSLLGASHLELSAPPGEPAEGTLSDGDLVPVERSGGYPTTEQTLATLAAALGGSGLAQAAEVFGELDVAMTGRTDEVRAVAGRLSELLTGLEAQKEDIVVALESLERLSTELAIRSDEVEGGVADLGPALQVLAQRRQRLVEATRAVDTVTATAGRVVEASGGDLRAGLESLDPVLQGLADSGARSPSHCATWPPSRSRWTPTATRCAGTTPTARSSSTFGCRSWTPRCSSAHRSRGR</sequence>
<feature type="domain" description="Mce/MlaD" evidence="2">
    <location>
        <begin position="41"/>
        <end position="116"/>
    </location>
</feature>
<dbReference type="AlphaFoldDB" id="A0A2A2WSS8"/>
<dbReference type="PANTHER" id="PTHR33371">
    <property type="entry name" value="INTERMEMBRANE PHOSPHOLIPID TRANSPORT SYSTEM BINDING PROTEIN MLAD-RELATED"/>
    <property type="match status" value="1"/>
</dbReference>
<protein>
    <submittedName>
        <fullName evidence="3">MCE family protein</fullName>
    </submittedName>
</protein>
<gene>
    <name evidence="3" type="ORF">CEY15_05645</name>
</gene>
<feature type="region of interest" description="Disordered" evidence="1">
    <location>
        <begin position="286"/>
        <end position="341"/>
    </location>
</feature>
<dbReference type="NCBIfam" id="TIGR00996">
    <property type="entry name" value="Mtu_fam_mce"/>
    <property type="match status" value="1"/>
</dbReference>
<dbReference type="OrthoDB" id="9774928at2"/>
<dbReference type="Proteomes" id="UP000218810">
    <property type="component" value="Unassembled WGS sequence"/>
</dbReference>
<proteinExistence type="predicted"/>
<comment type="caution">
    <text evidence="3">The sequence shown here is derived from an EMBL/GenBank/DDBJ whole genome shotgun (WGS) entry which is preliminary data.</text>
</comment>
<dbReference type="RefSeq" id="WP_067716814.1">
    <property type="nucleotide sequence ID" value="NZ_NTGA01000011.1"/>
</dbReference>
<dbReference type="PANTHER" id="PTHR33371:SF15">
    <property type="entry name" value="LIPOPROTEIN LPRN"/>
    <property type="match status" value="1"/>
</dbReference>
<feature type="compositionally biased region" description="Polar residues" evidence="1">
    <location>
        <begin position="301"/>
        <end position="324"/>
    </location>
</feature>
<evidence type="ECO:0000256" key="1">
    <source>
        <dbReference type="SAM" id="MobiDB-lite"/>
    </source>
</evidence>